<dbReference type="Proteomes" id="UP000625711">
    <property type="component" value="Unassembled WGS sequence"/>
</dbReference>
<organism evidence="3 4">
    <name type="scientific">Rhynchophorus ferrugineus</name>
    <name type="common">Red palm weevil</name>
    <name type="synonym">Curculio ferrugineus</name>
    <dbReference type="NCBI Taxonomy" id="354439"/>
    <lineage>
        <taxon>Eukaryota</taxon>
        <taxon>Metazoa</taxon>
        <taxon>Ecdysozoa</taxon>
        <taxon>Arthropoda</taxon>
        <taxon>Hexapoda</taxon>
        <taxon>Insecta</taxon>
        <taxon>Pterygota</taxon>
        <taxon>Neoptera</taxon>
        <taxon>Endopterygota</taxon>
        <taxon>Coleoptera</taxon>
        <taxon>Polyphaga</taxon>
        <taxon>Cucujiformia</taxon>
        <taxon>Curculionidae</taxon>
        <taxon>Dryophthorinae</taxon>
        <taxon>Rhynchophorus</taxon>
    </lineage>
</organism>
<feature type="compositionally biased region" description="Gly residues" evidence="1">
    <location>
        <begin position="172"/>
        <end position="194"/>
    </location>
</feature>
<proteinExistence type="predicted"/>
<dbReference type="EMBL" id="JAACXV010014584">
    <property type="protein sequence ID" value="KAF7265780.1"/>
    <property type="molecule type" value="Genomic_DNA"/>
</dbReference>
<feature type="compositionally biased region" description="Low complexity" evidence="1">
    <location>
        <begin position="135"/>
        <end position="148"/>
    </location>
</feature>
<feature type="chain" id="PRO_5032746481" evidence="2">
    <location>
        <begin position="24"/>
        <end position="409"/>
    </location>
</feature>
<dbReference type="AlphaFoldDB" id="A0A834HVR8"/>
<feature type="compositionally biased region" description="Basic residues" evidence="1">
    <location>
        <begin position="149"/>
        <end position="170"/>
    </location>
</feature>
<protein>
    <submittedName>
        <fullName evidence="3">Uncharacterized protein</fullName>
    </submittedName>
</protein>
<feature type="region of interest" description="Disordered" evidence="1">
    <location>
        <begin position="25"/>
        <end position="65"/>
    </location>
</feature>
<evidence type="ECO:0000313" key="3">
    <source>
        <dbReference type="EMBL" id="KAF7265780.1"/>
    </source>
</evidence>
<reference evidence="3" key="1">
    <citation type="submission" date="2020-08" db="EMBL/GenBank/DDBJ databases">
        <title>Genome sequencing and assembly of the red palm weevil Rhynchophorus ferrugineus.</title>
        <authorList>
            <person name="Dias G.B."/>
            <person name="Bergman C.M."/>
            <person name="Manee M."/>
        </authorList>
    </citation>
    <scope>NUCLEOTIDE SEQUENCE</scope>
    <source>
        <strain evidence="3">AA-2017</strain>
        <tissue evidence="3">Whole larva</tissue>
    </source>
</reference>
<comment type="caution">
    <text evidence="3">The sequence shown here is derived from an EMBL/GenBank/DDBJ whole genome shotgun (WGS) entry which is preliminary data.</text>
</comment>
<feature type="region of interest" description="Disordered" evidence="1">
    <location>
        <begin position="117"/>
        <end position="230"/>
    </location>
</feature>
<sequence>MTEGMVRFYTACVLLLHVIPLKGAPQNKVLDNDDQEERTFGRRKRPGFAGNQGGNSPCKFGGGYGKANDQPSGRTFFDLSYFNLENNYNLNIDCSEHGGTYPNYPAPVNEIHDEDHGFGGHKPFGGGGHKPGGHRPPYGGNHKPPYYGGHHRPPHGGNHRPPHGGNHRPPHGGFGGGNHKPGGGSFGFFFGGGNKPYRPHDGNDQESSTAEDGPYRPQNGGGEYNGPFAGIFPSPQQFAVGLSDGIQSFIGTLPAIAQSFQSLLPSFDNFQLPSLPQFSFGGNPTLFPSISQGGGSSSGLSNPFNKPPTPATITSTFPPVVIATTTEPTTTTDPDDIIFNDEIKPVQEDYDPILDRYRNKLPPGGQYLVVSNPHLGSYTQDLSVFNPTNIYNKLHQGIQGALEEFASYF</sequence>
<evidence type="ECO:0000313" key="4">
    <source>
        <dbReference type="Proteomes" id="UP000625711"/>
    </source>
</evidence>
<feature type="compositionally biased region" description="Gly residues" evidence="1">
    <location>
        <begin position="120"/>
        <end position="130"/>
    </location>
</feature>
<evidence type="ECO:0000256" key="1">
    <source>
        <dbReference type="SAM" id="MobiDB-lite"/>
    </source>
</evidence>
<keyword evidence="2" id="KW-0732">Signal</keyword>
<feature type="signal peptide" evidence="2">
    <location>
        <begin position="1"/>
        <end position="23"/>
    </location>
</feature>
<dbReference type="OrthoDB" id="6760434at2759"/>
<keyword evidence="4" id="KW-1185">Reference proteome</keyword>
<gene>
    <name evidence="3" type="ORF">GWI33_020857</name>
</gene>
<accession>A0A834HVR8</accession>
<evidence type="ECO:0000256" key="2">
    <source>
        <dbReference type="SAM" id="SignalP"/>
    </source>
</evidence>
<name>A0A834HVR8_RHYFE</name>